<dbReference type="KEGG" id="adl:AURDEDRAFT_176222"/>
<evidence type="ECO:0000313" key="2">
    <source>
        <dbReference type="Proteomes" id="UP000006514"/>
    </source>
</evidence>
<organism evidence="1 2">
    <name type="scientific">Auricularia subglabra (strain TFB-10046 / SS5)</name>
    <name type="common">White-rot fungus</name>
    <name type="synonym">Auricularia delicata (strain TFB10046)</name>
    <dbReference type="NCBI Taxonomy" id="717982"/>
    <lineage>
        <taxon>Eukaryota</taxon>
        <taxon>Fungi</taxon>
        <taxon>Dikarya</taxon>
        <taxon>Basidiomycota</taxon>
        <taxon>Agaricomycotina</taxon>
        <taxon>Agaricomycetes</taxon>
        <taxon>Auriculariales</taxon>
        <taxon>Auriculariaceae</taxon>
        <taxon>Auricularia</taxon>
    </lineage>
</organism>
<dbReference type="InParanoid" id="J0WQC6"/>
<dbReference type="AlphaFoldDB" id="J0WQC6"/>
<evidence type="ECO:0000313" key="1">
    <source>
        <dbReference type="EMBL" id="EJD34724.1"/>
    </source>
</evidence>
<protein>
    <submittedName>
        <fullName evidence="1">Uncharacterized protein</fullName>
    </submittedName>
</protein>
<gene>
    <name evidence="1" type="ORF">AURDEDRAFT_176222</name>
</gene>
<sequence>MLQRRCSTGPPVAIPTQRSLQPLSRCIGLFVPELNDSLRLLLRDSFAVVLDVPLVPLRYVPLVALLDDPLRPVLDPPLVSQLDTPFDPVLMYDAVVPLQIESLARVPSE</sequence>
<reference evidence="2" key="1">
    <citation type="journal article" date="2012" name="Science">
        <title>The Paleozoic origin of enzymatic lignin decomposition reconstructed from 31 fungal genomes.</title>
        <authorList>
            <person name="Floudas D."/>
            <person name="Binder M."/>
            <person name="Riley R."/>
            <person name="Barry K."/>
            <person name="Blanchette R.A."/>
            <person name="Henrissat B."/>
            <person name="Martinez A.T."/>
            <person name="Otillar R."/>
            <person name="Spatafora J.W."/>
            <person name="Yadav J.S."/>
            <person name="Aerts A."/>
            <person name="Benoit I."/>
            <person name="Boyd A."/>
            <person name="Carlson A."/>
            <person name="Copeland A."/>
            <person name="Coutinho P.M."/>
            <person name="de Vries R.P."/>
            <person name="Ferreira P."/>
            <person name="Findley K."/>
            <person name="Foster B."/>
            <person name="Gaskell J."/>
            <person name="Glotzer D."/>
            <person name="Gorecki P."/>
            <person name="Heitman J."/>
            <person name="Hesse C."/>
            <person name="Hori C."/>
            <person name="Igarashi K."/>
            <person name="Jurgens J.A."/>
            <person name="Kallen N."/>
            <person name="Kersten P."/>
            <person name="Kohler A."/>
            <person name="Kuees U."/>
            <person name="Kumar T.K.A."/>
            <person name="Kuo A."/>
            <person name="LaButti K."/>
            <person name="Larrondo L.F."/>
            <person name="Lindquist E."/>
            <person name="Ling A."/>
            <person name="Lombard V."/>
            <person name="Lucas S."/>
            <person name="Lundell T."/>
            <person name="Martin R."/>
            <person name="McLaughlin D.J."/>
            <person name="Morgenstern I."/>
            <person name="Morin E."/>
            <person name="Murat C."/>
            <person name="Nagy L.G."/>
            <person name="Nolan M."/>
            <person name="Ohm R.A."/>
            <person name="Patyshakuliyeva A."/>
            <person name="Rokas A."/>
            <person name="Ruiz-Duenas F.J."/>
            <person name="Sabat G."/>
            <person name="Salamov A."/>
            <person name="Samejima M."/>
            <person name="Schmutz J."/>
            <person name="Slot J.C."/>
            <person name="St John F."/>
            <person name="Stenlid J."/>
            <person name="Sun H."/>
            <person name="Sun S."/>
            <person name="Syed K."/>
            <person name="Tsang A."/>
            <person name="Wiebenga A."/>
            <person name="Young D."/>
            <person name="Pisabarro A."/>
            <person name="Eastwood D.C."/>
            <person name="Martin F."/>
            <person name="Cullen D."/>
            <person name="Grigoriev I.V."/>
            <person name="Hibbett D.S."/>
        </authorList>
    </citation>
    <scope>NUCLEOTIDE SEQUENCE [LARGE SCALE GENOMIC DNA]</scope>
    <source>
        <strain evidence="2">TFB10046</strain>
    </source>
</reference>
<accession>J0WQC6</accession>
<dbReference type="Proteomes" id="UP000006514">
    <property type="component" value="Unassembled WGS sequence"/>
</dbReference>
<dbReference type="EMBL" id="JH687924">
    <property type="protein sequence ID" value="EJD34724.1"/>
    <property type="molecule type" value="Genomic_DNA"/>
</dbReference>
<proteinExistence type="predicted"/>
<keyword evidence="2" id="KW-1185">Reference proteome</keyword>
<name>J0WQC6_AURST</name>